<evidence type="ECO:0000256" key="3">
    <source>
        <dbReference type="ARBA" id="ARBA00022605"/>
    </source>
</evidence>
<protein>
    <recommendedName>
        <fullName evidence="8">Homoserine O-succinyltransferase</fullName>
        <shortName evidence="8">HST</shortName>
        <ecNumber evidence="8">2.3.1.46</ecNumber>
    </recommendedName>
    <alternativeName>
        <fullName evidence="8">Homoserine transsuccinylase</fullName>
        <shortName evidence="8">HTS</shortName>
    </alternativeName>
</protein>
<evidence type="ECO:0000256" key="6">
    <source>
        <dbReference type="ARBA" id="ARBA00023315"/>
    </source>
</evidence>
<dbReference type="GO" id="GO:0009086">
    <property type="term" value="P:methionine biosynthetic process"/>
    <property type="evidence" value="ECO:0007669"/>
    <property type="project" value="UniProtKB-UniRule"/>
</dbReference>
<dbReference type="InterPro" id="IPR000073">
    <property type="entry name" value="AB_hydrolase_1"/>
</dbReference>
<feature type="binding site" evidence="8">
    <location>
        <position position="395"/>
    </location>
    <ligand>
        <name>substrate</name>
    </ligand>
</feature>
<feature type="active site" description="Nucleophile" evidence="8 9">
    <location>
        <position position="195"/>
    </location>
</feature>
<keyword evidence="3 8" id="KW-0028">Amino-acid biosynthesis</keyword>
<keyword evidence="5 8" id="KW-0486">Methionine biosynthesis</keyword>
<dbReference type="FunFam" id="1.10.1740.110:FF:000001">
    <property type="entry name" value="Homoserine O-acetyltransferase"/>
    <property type="match status" value="1"/>
</dbReference>
<sequence>MGSYSLCGSGFIREDHLLCCRSPPRSLDLRLIQARAGSMPTVFPHDSVGLVTPQLAHFSEPLALACGRSLPAYDLIYETYGQLNAARSNAVLICHALSGHHHAAGFHSPEDRKPGWWDSCIGPGKPIDTNKFFVVSLNNLGGCNGSTGPSSIDPETGKPFGANFPVVTVEDWVNSQARLADRLGIEQWAAIVGGSLGGMQALQWTISYPDRVRHCLAIASAPKLSAQNIAFNEVARQAILTDPEFHGGSFQEQGVIPKRGLMLARMVGHITYLSDDSMGEKFGRGLKSEKLNYDFHSVEFQVESYLRYQGEEFSGRFDANTYLLMTKALDYFDPAANFDDNLAKTFAAATAKFCVMSFTTDWRFSPARSRELVDALMAARKDVCYLEIDAPQGHDAFLIPIPRYLQAFGNYMNRISL</sequence>
<gene>
    <name evidence="8" type="primary">metXS</name>
    <name evidence="11" type="ORF">ALQ04_05112</name>
</gene>
<evidence type="ECO:0000256" key="5">
    <source>
        <dbReference type="ARBA" id="ARBA00023167"/>
    </source>
</evidence>
<dbReference type="GO" id="GO:0004414">
    <property type="term" value="F:homoserine O-acetyltransferase activity"/>
    <property type="evidence" value="ECO:0007669"/>
    <property type="project" value="UniProtKB-ARBA"/>
</dbReference>
<comment type="caution">
    <text evidence="11">The sequence shown here is derived from an EMBL/GenBank/DDBJ whole genome shotgun (WGS) entry which is preliminary data.</text>
</comment>
<dbReference type="EMBL" id="RBRE01000028">
    <property type="protein sequence ID" value="RMQ48401.1"/>
    <property type="molecule type" value="Genomic_DNA"/>
</dbReference>
<dbReference type="NCBIfam" id="TIGR01392">
    <property type="entry name" value="homoserO_Ac_trn"/>
    <property type="match status" value="1"/>
</dbReference>
<dbReference type="Gene3D" id="3.40.50.1820">
    <property type="entry name" value="alpha/beta hydrolase"/>
    <property type="match status" value="1"/>
</dbReference>
<dbReference type="GO" id="GO:0009092">
    <property type="term" value="P:homoserine metabolic process"/>
    <property type="evidence" value="ECO:0007669"/>
    <property type="project" value="TreeGrafter"/>
</dbReference>
<evidence type="ECO:0000256" key="4">
    <source>
        <dbReference type="ARBA" id="ARBA00022679"/>
    </source>
</evidence>
<dbReference type="EC" id="2.3.1.46" evidence="8"/>
<evidence type="ECO:0000256" key="8">
    <source>
        <dbReference type="HAMAP-Rule" id="MF_00296"/>
    </source>
</evidence>
<comment type="function">
    <text evidence="7 8">Transfers a succinyl group from succinyl-CoA to L-homoserine, forming succinyl-L-homoserine.</text>
</comment>
<evidence type="ECO:0000256" key="2">
    <source>
        <dbReference type="ARBA" id="ARBA00022490"/>
    </source>
</evidence>
<feature type="active site" evidence="8 9">
    <location>
        <position position="361"/>
    </location>
</feature>
<feature type="binding site" evidence="8">
    <location>
        <position position="265"/>
    </location>
    <ligand>
        <name>substrate</name>
    </ligand>
</feature>
<dbReference type="HAMAP" id="MF_00296">
    <property type="entry name" value="MetX_acyltransf"/>
    <property type="match status" value="1"/>
</dbReference>
<comment type="pathway">
    <text evidence="8">Amino-acid biosynthesis; L-methionine biosynthesis via de novo pathway; O-succinyl-L-homoserine from L-homoserine: step 1/1.</text>
</comment>
<dbReference type="SUPFAM" id="SSF53474">
    <property type="entry name" value="alpha/beta-Hydrolases"/>
    <property type="match status" value="1"/>
</dbReference>
<keyword evidence="2 8" id="KW-0963">Cytoplasm</keyword>
<comment type="similarity">
    <text evidence="8">Belongs to the AB hydrolase superfamily. MetX family.</text>
</comment>
<keyword evidence="6 8" id="KW-0012">Acyltransferase</keyword>
<dbReference type="InterPro" id="IPR029058">
    <property type="entry name" value="AB_hydrolase_fold"/>
</dbReference>
<dbReference type="InterPro" id="IPR008220">
    <property type="entry name" value="HAT_MetX-like"/>
</dbReference>
<evidence type="ECO:0000259" key="10">
    <source>
        <dbReference type="Pfam" id="PF00561"/>
    </source>
</evidence>
<dbReference type="PANTHER" id="PTHR32268:SF11">
    <property type="entry name" value="HOMOSERINE O-ACETYLTRANSFERASE"/>
    <property type="match status" value="1"/>
</dbReference>
<name>A0A3M4M5C9_PSECI</name>
<evidence type="ECO:0000313" key="11">
    <source>
        <dbReference type="EMBL" id="RMQ48401.1"/>
    </source>
</evidence>
<evidence type="ECO:0000256" key="7">
    <source>
        <dbReference type="ARBA" id="ARBA00053298"/>
    </source>
</evidence>
<reference evidence="11 12" key="1">
    <citation type="submission" date="2018-08" db="EMBL/GenBank/DDBJ databases">
        <title>Recombination of ecologically and evolutionarily significant loci maintains genetic cohesion in the Pseudomonas syringae species complex.</title>
        <authorList>
            <person name="Dillon M."/>
            <person name="Thakur S."/>
            <person name="Almeida R.N.D."/>
            <person name="Weir B.S."/>
            <person name="Guttman D.S."/>
        </authorList>
    </citation>
    <scope>NUCLEOTIDE SEQUENCE [LARGE SCALE GENOMIC DNA]</scope>
    <source>
        <strain evidence="11 12">ICMP 3353</strain>
    </source>
</reference>
<accession>A0A3M4M5C9</accession>
<comment type="subunit">
    <text evidence="1 8">Homodimer.</text>
</comment>
<feature type="site" description="Important for acyl-CoA specificity" evidence="8">
    <location>
        <position position="363"/>
    </location>
</feature>
<dbReference type="PANTHER" id="PTHR32268">
    <property type="entry name" value="HOMOSERINE O-ACETYLTRANSFERASE"/>
    <property type="match status" value="1"/>
</dbReference>
<feature type="domain" description="AB hydrolase-1" evidence="10">
    <location>
        <begin position="89"/>
        <end position="275"/>
    </location>
</feature>
<evidence type="ECO:0000256" key="1">
    <source>
        <dbReference type="ARBA" id="ARBA00011738"/>
    </source>
</evidence>
<proteinExistence type="inferred from homology"/>
<dbReference type="Proteomes" id="UP000277236">
    <property type="component" value="Unassembled WGS sequence"/>
</dbReference>
<feature type="active site" evidence="8 9">
    <location>
        <position position="394"/>
    </location>
</feature>
<dbReference type="UniPathway" id="UPA00051">
    <property type="reaction ID" value="UER00075"/>
</dbReference>
<dbReference type="GO" id="GO:0008899">
    <property type="term" value="F:homoserine O-succinyltransferase activity"/>
    <property type="evidence" value="ECO:0007669"/>
    <property type="project" value="UniProtKB-UniRule"/>
</dbReference>
<dbReference type="Pfam" id="PF00561">
    <property type="entry name" value="Abhydrolase_1"/>
    <property type="match status" value="1"/>
</dbReference>
<dbReference type="AlphaFoldDB" id="A0A3M4M5C9"/>
<dbReference type="Gene3D" id="1.10.1740.110">
    <property type="match status" value="1"/>
</dbReference>
<dbReference type="NCBIfam" id="NF001209">
    <property type="entry name" value="PRK00175.1"/>
    <property type="match status" value="1"/>
</dbReference>
<evidence type="ECO:0000313" key="12">
    <source>
        <dbReference type="Proteomes" id="UP000277236"/>
    </source>
</evidence>
<organism evidence="11 12">
    <name type="scientific">Pseudomonas cichorii</name>
    <dbReference type="NCBI Taxonomy" id="36746"/>
    <lineage>
        <taxon>Bacteria</taxon>
        <taxon>Pseudomonadati</taxon>
        <taxon>Pseudomonadota</taxon>
        <taxon>Gammaproteobacteria</taxon>
        <taxon>Pseudomonadales</taxon>
        <taxon>Pseudomonadaceae</taxon>
        <taxon>Pseudomonas</taxon>
    </lineage>
</organism>
<dbReference type="PIRSF" id="PIRSF000443">
    <property type="entry name" value="Homoser_Ac_trans"/>
    <property type="match status" value="1"/>
</dbReference>
<evidence type="ECO:0000256" key="9">
    <source>
        <dbReference type="PIRSR" id="PIRSR000443-1"/>
    </source>
</evidence>
<comment type="subcellular location">
    <subcellularLocation>
        <location evidence="8">Cytoplasm</location>
    </subcellularLocation>
</comment>
<dbReference type="GO" id="GO:0005737">
    <property type="term" value="C:cytoplasm"/>
    <property type="evidence" value="ECO:0007669"/>
    <property type="project" value="UniProtKB-SubCell"/>
</dbReference>
<comment type="catalytic activity">
    <reaction evidence="8">
        <text>L-homoserine + succinyl-CoA = O-succinyl-L-homoserine + CoA</text>
        <dbReference type="Rhea" id="RHEA:22008"/>
        <dbReference type="ChEBI" id="CHEBI:57287"/>
        <dbReference type="ChEBI" id="CHEBI:57292"/>
        <dbReference type="ChEBI" id="CHEBI:57476"/>
        <dbReference type="ChEBI" id="CHEBI:57661"/>
        <dbReference type="EC" id="2.3.1.46"/>
    </reaction>
</comment>
<comment type="caution">
    <text evidence="8">Lacks conserved residue(s) required for the propagation of feature annotation.</text>
</comment>
<keyword evidence="4 8" id="KW-0808">Transferase</keyword>